<comment type="caution">
    <text evidence="2">The sequence shown here is derived from an EMBL/GenBank/DDBJ whole genome shotgun (WGS) entry which is preliminary data.</text>
</comment>
<proteinExistence type="predicted"/>
<accession>X1AX16</accession>
<feature type="region of interest" description="Disordered" evidence="1">
    <location>
        <begin position="125"/>
        <end position="144"/>
    </location>
</feature>
<organism evidence="2">
    <name type="scientific">marine sediment metagenome</name>
    <dbReference type="NCBI Taxonomy" id="412755"/>
    <lineage>
        <taxon>unclassified sequences</taxon>
        <taxon>metagenomes</taxon>
        <taxon>ecological metagenomes</taxon>
    </lineage>
</organism>
<dbReference type="InterPro" id="IPR036388">
    <property type="entry name" value="WH-like_DNA-bd_sf"/>
</dbReference>
<dbReference type="AlphaFoldDB" id="X1AX16"/>
<dbReference type="Pfam" id="PF12840">
    <property type="entry name" value="HTH_20"/>
    <property type="match status" value="1"/>
</dbReference>
<evidence type="ECO:0000313" key="2">
    <source>
        <dbReference type="EMBL" id="GAG87310.1"/>
    </source>
</evidence>
<name>X1AX16_9ZZZZ</name>
<dbReference type="CDD" id="cd00090">
    <property type="entry name" value="HTH_ARSR"/>
    <property type="match status" value="1"/>
</dbReference>
<dbReference type="InterPro" id="IPR011991">
    <property type="entry name" value="ArsR-like_HTH"/>
</dbReference>
<dbReference type="SUPFAM" id="SSF46785">
    <property type="entry name" value="Winged helix' DNA-binding domain"/>
    <property type="match status" value="1"/>
</dbReference>
<feature type="compositionally biased region" description="Basic residues" evidence="1">
    <location>
        <begin position="133"/>
        <end position="144"/>
    </location>
</feature>
<sequence>MPEKKEKKKPIFEKVGLVFRNPMRIDIVRELSTNSQRPIDLANKLEVDRQNINYHISALKRGGIVKTQKMEVSEEEASKLKGAIVNKVTKEGKLKISYGVELTKNGKDVVNQFVNPLYEEVMVEEEHKDESVKKKKKKKEERKY</sequence>
<gene>
    <name evidence="2" type="ORF">S01H4_26744</name>
</gene>
<evidence type="ECO:0000256" key="1">
    <source>
        <dbReference type="SAM" id="MobiDB-lite"/>
    </source>
</evidence>
<reference evidence="2" key="1">
    <citation type="journal article" date="2014" name="Front. Microbiol.">
        <title>High frequency of phylogenetically diverse reductive dehalogenase-homologous genes in deep subseafloor sedimentary metagenomes.</title>
        <authorList>
            <person name="Kawai M."/>
            <person name="Futagami T."/>
            <person name="Toyoda A."/>
            <person name="Takaki Y."/>
            <person name="Nishi S."/>
            <person name="Hori S."/>
            <person name="Arai W."/>
            <person name="Tsubouchi T."/>
            <person name="Morono Y."/>
            <person name="Uchiyama I."/>
            <person name="Ito T."/>
            <person name="Fujiyama A."/>
            <person name="Inagaki F."/>
            <person name="Takami H."/>
        </authorList>
    </citation>
    <scope>NUCLEOTIDE SEQUENCE</scope>
    <source>
        <strain evidence="2">Expedition CK06-06</strain>
    </source>
</reference>
<dbReference type="InterPro" id="IPR036390">
    <property type="entry name" value="WH_DNA-bd_sf"/>
</dbReference>
<protein>
    <submittedName>
        <fullName evidence="2">Uncharacterized protein</fullName>
    </submittedName>
</protein>
<dbReference type="Gene3D" id="1.10.10.10">
    <property type="entry name" value="Winged helix-like DNA-binding domain superfamily/Winged helix DNA-binding domain"/>
    <property type="match status" value="1"/>
</dbReference>
<dbReference type="EMBL" id="BART01012945">
    <property type="protein sequence ID" value="GAG87310.1"/>
    <property type="molecule type" value="Genomic_DNA"/>
</dbReference>